<name>M7ZJD1_TRIUA</name>
<dbReference type="OMA" id="MWNEQES"/>
<dbReference type="PANTHER" id="PTHR37238">
    <property type="entry name" value="OS05G0532500 PROTEIN"/>
    <property type="match status" value="1"/>
</dbReference>
<protein>
    <submittedName>
        <fullName evidence="1">Uncharacterized protein</fullName>
    </submittedName>
</protein>
<proteinExistence type="predicted"/>
<sequence length="559" mass="61373">MQKSEPALDRLLLASSALPGLVSQVDPSLPPPFARNPRSPFSPSRWIDELVSSALQCQTISRRGEQEIESFSCFLSDTNSSLKVGTVIESFILSEAKLREHEPFMLSDVIITRFVLMQQWASRLKQALEASPAKSENASKHTLETCSKSVAKGSDKLFPSNRILPPAGPAVSPSQDLVCSSSNNLPETDLIVSPSPLVSWRTGACMVDSGKQLFLLTPLPKSKARSSMCPRSSKAQLRTTASMDELNLPNLPVWKLTISDDNSPDLEQSVKGKEARAGVATPYPSKAKKSSSEDNLFSPFSFSIQKSRRAPLPTPCPKTALRGKQHVFSPISEGSSKDDILSAGPAESDKPPSGASDEMLSDEKDLASRYPDLYGFNQPTGDRRRKKEADVALDWFLSPLKTCVLMDPSPTDDKPVPLPAKDNKSLIENPWEGWEGNNKLEGRRKLSDCNPIQTLSVHSKALVGTPRKGLESNNLKGKQELPDDKLIQTPAVHSRALVGTPWKGLESTNLKGRHAGETTLKKELWARFEAVSTNELHLDRSVFQKPDGRRFIDMLEEAE</sequence>
<dbReference type="STRING" id="4572.M7ZJD1"/>
<reference evidence="1" key="1">
    <citation type="journal article" date="2013" name="Nature">
        <title>Draft genome of the wheat A-genome progenitor Triticum urartu.</title>
        <authorList>
            <person name="Ling H.Q."/>
            <person name="Zhao S."/>
            <person name="Liu D."/>
            <person name="Wang J."/>
            <person name="Sun H."/>
            <person name="Zhang C."/>
            <person name="Fan H."/>
            <person name="Li D."/>
            <person name="Dong L."/>
            <person name="Tao Y."/>
            <person name="Gao C."/>
            <person name="Wu H."/>
            <person name="Li Y."/>
            <person name="Cui Y."/>
            <person name="Guo X."/>
            <person name="Zheng S."/>
            <person name="Wang B."/>
            <person name="Yu K."/>
            <person name="Liang Q."/>
            <person name="Yang W."/>
            <person name="Lou X."/>
            <person name="Chen J."/>
            <person name="Feng M."/>
            <person name="Jian J."/>
            <person name="Zhang X."/>
            <person name="Luo G."/>
            <person name="Jiang Y."/>
            <person name="Liu J."/>
            <person name="Wang Z."/>
            <person name="Sha Y."/>
            <person name="Zhang B."/>
            <person name="Wu H."/>
            <person name="Tang D."/>
            <person name="Shen Q."/>
            <person name="Xue P."/>
            <person name="Zou S."/>
            <person name="Wang X."/>
            <person name="Liu X."/>
            <person name="Wang F."/>
            <person name="Yang Y."/>
            <person name="An X."/>
            <person name="Dong Z."/>
            <person name="Zhang K."/>
            <person name="Zhang X."/>
            <person name="Luo M.C."/>
            <person name="Dvorak J."/>
            <person name="Tong Y."/>
            <person name="Wang J."/>
            <person name="Yang H."/>
            <person name="Li Z."/>
            <person name="Wang D."/>
            <person name="Zhang A."/>
            <person name="Wang J."/>
        </authorList>
    </citation>
    <scope>NUCLEOTIDE SEQUENCE</scope>
</reference>
<organism evidence="1">
    <name type="scientific">Triticum urartu</name>
    <name type="common">Red wild einkorn</name>
    <name type="synonym">Crithodium urartu</name>
    <dbReference type="NCBI Taxonomy" id="4572"/>
    <lineage>
        <taxon>Eukaryota</taxon>
        <taxon>Viridiplantae</taxon>
        <taxon>Streptophyta</taxon>
        <taxon>Embryophyta</taxon>
        <taxon>Tracheophyta</taxon>
        <taxon>Spermatophyta</taxon>
        <taxon>Magnoliopsida</taxon>
        <taxon>Liliopsida</taxon>
        <taxon>Poales</taxon>
        <taxon>Poaceae</taxon>
        <taxon>BOP clade</taxon>
        <taxon>Pooideae</taxon>
        <taxon>Triticodae</taxon>
        <taxon>Triticeae</taxon>
        <taxon>Triticinae</taxon>
        <taxon>Triticum</taxon>
    </lineage>
</organism>
<accession>M7ZJD1</accession>
<dbReference type="PANTHER" id="PTHR37238:SF1">
    <property type="entry name" value="OS05G0532500 PROTEIN"/>
    <property type="match status" value="1"/>
</dbReference>
<evidence type="ECO:0000313" key="1">
    <source>
        <dbReference type="EMBL" id="EMS52460.1"/>
    </source>
</evidence>
<gene>
    <name evidence="1" type="ORF">TRIUR3_08437</name>
</gene>
<dbReference type="eggNOG" id="ENOG502QS76">
    <property type="taxonomic scope" value="Eukaryota"/>
</dbReference>
<dbReference type="AlphaFoldDB" id="M7ZJD1"/>
<dbReference type="EMBL" id="KD206852">
    <property type="protein sequence ID" value="EMS52460.1"/>
    <property type="molecule type" value="Genomic_DNA"/>
</dbReference>